<dbReference type="AlphaFoldDB" id="A0A5C6E497"/>
<evidence type="ECO:0000313" key="14">
    <source>
        <dbReference type="Proteomes" id="UP000315471"/>
    </source>
</evidence>
<dbReference type="PANTHER" id="PTHR21098">
    <property type="entry name" value="RIBOFLAVIN SYNTHASE ALPHA CHAIN"/>
    <property type="match status" value="1"/>
</dbReference>
<dbReference type="InterPro" id="IPR017938">
    <property type="entry name" value="Riboflavin_synthase-like_b-brl"/>
</dbReference>
<evidence type="ECO:0000256" key="8">
    <source>
        <dbReference type="ARBA" id="ARBA00022679"/>
    </source>
</evidence>
<dbReference type="GO" id="GO:0004746">
    <property type="term" value="F:riboflavin synthase activity"/>
    <property type="evidence" value="ECO:0007669"/>
    <property type="project" value="UniProtKB-UniRule"/>
</dbReference>
<evidence type="ECO:0000256" key="9">
    <source>
        <dbReference type="ARBA" id="ARBA00022737"/>
    </source>
</evidence>
<gene>
    <name evidence="13" type="primary">ribE</name>
    <name evidence="13" type="ORF">Q31b_12570</name>
</gene>
<dbReference type="GO" id="GO:0009231">
    <property type="term" value="P:riboflavin biosynthetic process"/>
    <property type="evidence" value="ECO:0007669"/>
    <property type="project" value="UniProtKB-KW"/>
</dbReference>
<dbReference type="NCBIfam" id="TIGR00187">
    <property type="entry name" value="ribE"/>
    <property type="match status" value="1"/>
</dbReference>
<evidence type="ECO:0000259" key="12">
    <source>
        <dbReference type="PROSITE" id="PS51177"/>
    </source>
</evidence>
<name>A0A5C6E497_9BACT</name>
<comment type="subunit">
    <text evidence="4">Homotrimer.</text>
</comment>
<dbReference type="EMBL" id="SJPY01000002">
    <property type="protein sequence ID" value="TWU43728.1"/>
    <property type="molecule type" value="Genomic_DNA"/>
</dbReference>
<accession>A0A5C6E497</accession>
<dbReference type="Proteomes" id="UP000315471">
    <property type="component" value="Unassembled WGS sequence"/>
</dbReference>
<proteinExistence type="predicted"/>
<keyword evidence="8 13" id="KW-0808">Transferase</keyword>
<comment type="pathway">
    <text evidence="3">Cofactor biosynthesis; riboflavin biosynthesis; riboflavin from 2-hydroxy-3-oxobutyl phosphate and 5-amino-6-(D-ribitylamino)uracil: step 2/2.</text>
</comment>
<keyword evidence="14" id="KW-1185">Reference proteome</keyword>
<dbReference type="InterPro" id="IPR001783">
    <property type="entry name" value="Lumazine-bd"/>
</dbReference>
<evidence type="ECO:0000256" key="10">
    <source>
        <dbReference type="NCBIfam" id="TIGR00187"/>
    </source>
</evidence>
<evidence type="ECO:0000256" key="11">
    <source>
        <dbReference type="PROSITE-ProRule" id="PRU00524"/>
    </source>
</evidence>
<evidence type="ECO:0000256" key="5">
    <source>
        <dbReference type="ARBA" id="ARBA00012827"/>
    </source>
</evidence>
<protein>
    <recommendedName>
        <fullName evidence="6 10">Riboflavin synthase</fullName>
        <ecNumber evidence="5 10">2.5.1.9</ecNumber>
    </recommendedName>
</protein>
<comment type="catalytic activity">
    <reaction evidence="1">
        <text>2 6,7-dimethyl-8-(1-D-ribityl)lumazine + H(+) = 5-amino-6-(D-ribitylamino)uracil + riboflavin</text>
        <dbReference type="Rhea" id="RHEA:20772"/>
        <dbReference type="ChEBI" id="CHEBI:15378"/>
        <dbReference type="ChEBI" id="CHEBI:15934"/>
        <dbReference type="ChEBI" id="CHEBI:57986"/>
        <dbReference type="ChEBI" id="CHEBI:58201"/>
        <dbReference type="EC" id="2.5.1.9"/>
    </reaction>
</comment>
<dbReference type="InterPro" id="IPR023366">
    <property type="entry name" value="ATP_synth_asu-like_sf"/>
</dbReference>
<keyword evidence="7" id="KW-0686">Riboflavin biosynthesis</keyword>
<dbReference type="PANTHER" id="PTHR21098:SF12">
    <property type="entry name" value="RIBOFLAVIN SYNTHASE"/>
    <property type="match status" value="1"/>
</dbReference>
<dbReference type="FunFam" id="2.40.30.20:FF:000004">
    <property type="entry name" value="Riboflavin synthase, alpha subunit"/>
    <property type="match status" value="1"/>
</dbReference>
<evidence type="ECO:0000313" key="13">
    <source>
        <dbReference type="EMBL" id="TWU43728.1"/>
    </source>
</evidence>
<feature type="repeat" description="Lumazine-binding" evidence="11">
    <location>
        <begin position="97"/>
        <end position="193"/>
    </location>
</feature>
<evidence type="ECO:0000256" key="2">
    <source>
        <dbReference type="ARBA" id="ARBA00002803"/>
    </source>
</evidence>
<dbReference type="Pfam" id="PF00677">
    <property type="entry name" value="Lum_binding"/>
    <property type="match status" value="2"/>
</dbReference>
<evidence type="ECO:0000256" key="7">
    <source>
        <dbReference type="ARBA" id="ARBA00022619"/>
    </source>
</evidence>
<reference evidence="13 14" key="1">
    <citation type="submission" date="2019-02" db="EMBL/GenBank/DDBJ databases">
        <title>Deep-cultivation of Planctomycetes and their phenomic and genomic characterization uncovers novel biology.</title>
        <authorList>
            <person name="Wiegand S."/>
            <person name="Jogler M."/>
            <person name="Boedeker C."/>
            <person name="Pinto D."/>
            <person name="Vollmers J."/>
            <person name="Rivas-Marin E."/>
            <person name="Kohn T."/>
            <person name="Peeters S.H."/>
            <person name="Heuer A."/>
            <person name="Rast P."/>
            <person name="Oberbeckmann S."/>
            <person name="Bunk B."/>
            <person name="Jeske O."/>
            <person name="Meyerdierks A."/>
            <person name="Storesund J.E."/>
            <person name="Kallscheuer N."/>
            <person name="Luecker S."/>
            <person name="Lage O.M."/>
            <person name="Pohl T."/>
            <person name="Merkel B.J."/>
            <person name="Hornburger P."/>
            <person name="Mueller R.-W."/>
            <person name="Bruemmer F."/>
            <person name="Labrenz M."/>
            <person name="Spormann A.M."/>
            <person name="Op Den Camp H."/>
            <person name="Overmann J."/>
            <person name="Amann R."/>
            <person name="Jetten M.S.M."/>
            <person name="Mascher T."/>
            <person name="Medema M.H."/>
            <person name="Devos D.P."/>
            <person name="Kaster A.-K."/>
            <person name="Ovreas L."/>
            <person name="Rohde M."/>
            <person name="Galperin M.Y."/>
            <person name="Jogler C."/>
        </authorList>
    </citation>
    <scope>NUCLEOTIDE SEQUENCE [LARGE SCALE GENOMIC DNA]</scope>
    <source>
        <strain evidence="13 14">Q31b</strain>
    </source>
</reference>
<evidence type="ECO:0000256" key="1">
    <source>
        <dbReference type="ARBA" id="ARBA00000968"/>
    </source>
</evidence>
<keyword evidence="9" id="KW-0677">Repeat</keyword>
<feature type="repeat" description="Lumazine-binding" evidence="11">
    <location>
        <begin position="1"/>
        <end position="96"/>
    </location>
</feature>
<dbReference type="PROSITE" id="PS51177">
    <property type="entry name" value="LUMAZINE_BIND"/>
    <property type="match status" value="2"/>
</dbReference>
<dbReference type="FunFam" id="2.40.30.20:FF:000003">
    <property type="entry name" value="Riboflavin synthase, alpha subunit"/>
    <property type="match status" value="1"/>
</dbReference>
<dbReference type="NCBIfam" id="NF009566">
    <property type="entry name" value="PRK13020.1"/>
    <property type="match status" value="1"/>
</dbReference>
<evidence type="ECO:0000256" key="4">
    <source>
        <dbReference type="ARBA" id="ARBA00011233"/>
    </source>
</evidence>
<dbReference type="RefSeq" id="WP_146598815.1">
    <property type="nucleotide sequence ID" value="NZ_SJPY01000002.1"/>
</dbReference>
<dbReference type="InterPro" id="IPR026017">
    <property type="entry name" value="Lumazine-bd_dom"/>
</dbReference>
<organism evidence="13 14">
    <name type="scientific">Novipirellula aureliae</name>
    <dbReference type="NCBI Taxonomy" id="2527966"/>
    <lineage>
        <taxon>Bacteria</taxon>
        <taxon>Pseudomonadati</taxon>
        <taxon>Planctomycetota</taxon>
        <taxon>Planctomycetia</taxon>
        <taxon>Pirellulales</taxon>
        <taxon>Pirellulaceae</taxon>
        <taxon>Novipirellula</taxon>
    </lineage>
</organism>
<dbReference type="Gene3D" id="2.40.30.20">
    <property type="match status" value="2"/>
</dbReference>
<sequence>MFTGLVEVMGRLVEIHDEPPGKRFTIDAGEVAEGVVVGDSIANNGCCLTVVKVDGSRLDFEAGAETLSRTNLGKLAEGSPVNLERSLKVGDRLGGHYVTGHIDGQGILIDRQNDPPWATLRFQIPKKLASQIAGKGSIAIDGVSLTIVDADDDSFSVALIPHTLDVTTLGKLSNGDEVNLETDILAKYVQRTLETQEN</sequence>
<dbReference type="NCBIfam" id="NF006767">
    <property type="entry name" value="PRK09289.1"/>
    <property type="match status" value="1"/>
</dbReference>
<feature type="domain" description="Lumazine-binding" evidence="12">
    <location>
        <begin position="97"/>
        <end position="193"/>
    </location>
</feature>
<feature type="domain" description="Lumazine-binding" evidence="12">
    <location>
        <begin position="1"/>
        <end position="96"/>
    </location>
</feature>
<dbReference type="SUPFAM" id="SSF63380">
    <property type="entry name" value="Riboflavin synthase domain-like"/>
    <property type="match status" value="2"/>
</dbReference>
<comment type="caution">
    <text evidence="13">The sequence shown here is derived from an EMBL/GenBank/DDBJ whole genome shotgun (WGS) entry which is preliminary data.</text>
</comment>
<dbReference type="CDD" id="cd00402">
    <property type="entry name" value="Riboflavin_synthase_like"/>
    <property type="match status" value="1"/>
</dbReference>
<dbReference type="OrthoDB" id="9788537at2"/>
<dbReference type="EC" id="2.5.1.9" evidence="5 10"/>
<comment type="function">
    <text evidence="2">Catalyzes the dismutation of two molecules of 6,7-dimethyl-8-ribityllumazine, resulting in the formation of riboflavin and 5-amino-6-(D-ribitylamino)uracil.</text>
</comment>
<evidence type="ECO:0000256" key="6">
    <source>
        <dbReference type="ARBA" id="ARBA00013950"/>
    </source>
</evidence>
<evidence type="ECO:0000256" key="3">
    <source>
        <dbReference type="ARBA" id="ARBA00004887"/>
    </source>
</evidence>
<dbReference type="PIRSF" id="PIRSF000498">
    <property type="entry name" value="Riboflavin_syn_A"/>
    <property type="match status" value="1"/>
</dbReference>